<dbReference type="AlphaFoldDB" id="A0AAV8WW54"/>
<evidence type="ECO:0000259" key="1">
    <source>
        <dbReference type="Pfam" id="PF09588"/>
    </source>
</evidence>
<dbReference type="InterPro" id="IPR011604">
    <property type="entry name" value="PDDEXK-like_dom_sf"/>
</dbReference>
<accession>A0AAV8WW54</accession>
<dbReference type="Proteomes" id="UP001162156">
    <property type="component" value="Unassembled WGS sequence"/>
</dbReference>
<dbReference type="Gene3D" id="3.90.320.10">
    <property type="match status" value="1"/>
</dbReference>
<gene>
    <name evidence="2" type="ORF">NQ314_016806</name>
</gene>
<keyword evidence="3" id="KW-1185">Reference proteome</keyword>
<dbReference type="GO" id="GO:0006281">
    <property type="term" value="P:DNA repair"/>
    <property type="evidence" value="ECO:0007669"/>
    <property type="project" value="UniProtKB-ARBA"/>
</dbReference>
<evidence type="ECO:0000313" key="2">
    <source>
        <dbReference type="EMBL" id="KAJ8930411.1"/>
    </source>
</evidence>
<protein>
    <recommendedName>
        <fullName evidence="1">YqaJ viral recombinase domain-containing protein</fullName>
    </recommendedName>
</protein>
<name>A0AAV8WW54_9CUCU</name>
<dbReference type="InterPro" id="IPR011335">
    <property type="entry name" value="Restrct_endonuc-II-like"/>
</dbReference>
<reference evidence="2" key="1">
    <citation type="journal article" date="2023" name="Insect Mol. Biol.">
        <title>Genome sequencing provides insights into the evolution of gene families encoding plant cell wall-degrading enzymes in longhorned beetles.</title>
        <authorList>
            <person name="Shin N.R."/>
            <person name="Okamura Y."/>
            <person name="Kirsch R."/>
            <person name="Pauchet Y."/>
        </authorList>
    </citation>
    <scope>NUCLEOTIDE SEQUENCE</scope>
    <source>
        <strain evidence="2">RBIC_L_NR</strain>
    </source>
</reference>
<dbReference type="PANTHER" id="PTHR46609:SF8">
    <property type="entry name" value="YQAJ VIRAL RECOMBINASE DOMAIN-CONTAINING PROTEIN"/>
    <property type="match status" value="1"/>
</dbReference>
<dbReference type="PANTHER" id="PTHR46609">
    <property type="entry name" value="EXONUCLEASE, PHAGE-TYPE/RECB, C-TERMINAL DOMAIN-CONTAINING PROTEIN"/>
    <property type="match status" value="1"/>
</dbReference>
<feature type="domain" description="YqaJ viral recombinase" evidence="1">
    <location>
        <begin position="118"/>
        <end position="172"/>
    </location>
</feature>
<dbReference type="InterPro" id="IPR051703">
    <property type="entry name" value="NF-kappa-B_Signaling_Reg"/>
</dbReference>
<dbReference type="SUPFAM" id="SSF52980">
    <property type="entry name" value="Restriction endonuclease-like"/>
    <property type="match status" value="1"/>
</dbReference>
<sequence length="177" mass="19980">MSEKHVISFTTVADFFKENIKQLQRGENSYNSGNGQNMTFDGETKLSSGNVVGFTWLLRPHCEEDVEVIFPSIEDVKFSNEYLDTSDKKKYIIEKCCITASQVKLVVEMTVGQASNENWLIARKNRITASNFGAVLAVVKRSRYPISLFRRLTGGYDLSSARAIQWGKEHEKGLNVS</sequence>
<organism evidence="2 3">
    <name type="scientific">Rhamnusium bicolor</name>
    <dbReference type="NCBI Taxonomy" id="1586634"/>
    <lineage>
        <taxon>Eukaryota</taxon>
        <taxon>Metazoa</taxon>
        <taxon>Ecdysozoa</taxon>
        <taxon>Arthropoda</taxon>
        <taxon>Hexapoda</taxon>
        <taxon>Insecta</taxon>
        <taxon>Pterygota</taxon>
        <taxon>Neoptera</taxon>
        <taxon>Endopterygota</taxon>
        <taxon>Coleoptera</taxon>
        <taxon>Polyphaga</taxon>
        <taxon>Cucujiformia</taxon>
        <taxon>Chrysomeloidea</taxon>
        <taxon>Cerambycidae</taxon>
        <taxon>Lepturinae</taxon>
        <taxon>Rhagiini</taxon>
        <taxon>Rhamnusium</taxon>
    </lineage>
</organism>
<proteinExistence type="predicted"/>
<evidence type="ECO:0000313" key="3">
    <source>
        <dbReference type="Proteomes" id="UP001162156"/>
    </source>
</evidence>
<comment type="caution">
    <text evidence="2">The sequence shown here is derived from an EMBL/GenBank/DDBJ whole genome shotgun (WGS) entry which is preliminary data.</text>
</comment>
<dbReference type="Pfam" id="PF09588">
    <property type="entry name" value="YqaJ"/>
    <property type="match status" value="1"/>
</dbReference>
<dbReference type="EMBL" id="JANEYF010004678">
    <property type="protein sequence ID" value="KAJ8930411.1"/>
    <property type="molecule type" value="Genomic_DNA"/>
</dbReference>
<dbReference type="InterPro" id="IPR019080">
    <property type="entry name" value="YqaJ_viral_recombinase"/>
</dbReference>